<dbReference type="OrthoDB" id="3401121at2"/>
<dbReference type="KEGG" id="slc:SL103_34290"/>
<organism evidence="1 2">
    <name type="scientific">Streptomyces lydicus</name>
    <dbReference type="NCBI Taxonomy" id="47763"/>
    <lineage>
        <taxon>Bacteria</taxon>
        <taxon>Bacillati</taxon>
        <taxon>Actinomycetota</taxon>
        <taxon>Actinomycetes</taxon>
        <taxon>Kitasatosporales</taxon>
        <taxon>Streptomycetaceae</taxon>
        <taxon>Streptomyces</taxon>
    </lineage>
</organism>
<evidence type="ECO:0000313" key="2">
    <source>
        <dbReference type="Proteomes" id="UP000094094"/>
    </source>
</evidence>
<dbReference type="AlphaFoldDB" id="A0A1D7VV60"/>
<dbReference type="RefSeq" id="WP_069572865.1">
    <property type="nucleotide sequence ID" value="NZ_CP017157.1"/>
</dbReference>
<dbReference type="EMBL" id="CP017157">
    <property type="protein sequence ID" value="AOP50645.1"/>
    <property type="molecule type" value="Genomic_DNA"/>
</dbReference>
<dbReference type="Proteomes" id="UP000094094">
    <property type="component" value="Chromosome"/>
</dbReference>
<proteinExistence type="predicted"/>
<reference evidence="1 2" key="1">
    <citation type="submission" date="2016-09" db="EMBL/GenBank/DDBJ databases">
        <title>Complete genome sequencing of Streptomyces lydicus 103 and metabolic pathways analysis of antibiotic biosynthesis.</title>
        <authorList>
            <person name="Jia N."/>
            <person name="Ding M.-Z."/>
            <person name="Gao F."/>
            <person name="Yuan Y.-J."/>
        </authorList>
    </citation>
    <scope>NUCLEOTIDE SEQUENCE [LARGE SCALE GENOMIC DNA]</scope>
    <source>
        <strain evidence="1 2">103</strain>
    </source>
</reference>
<gene>
    <name evidence="1" type="ORF">SL103_34290</name>
</gene>
<keyword evidence="2" id="KW-1185">Reference proteome</keyword>
<protein>
    <submittedName>
        <fullName evidence="1">Uncharacterized protein</fullName>
    </submittedName>
</protein>
<name>A0A1D7VV60_9ACTN</name>
<sequence>MLSQVIPLVGVLLGAATSFFATSLAERTKFRQTMATRWDERKLDTYIEYVSCVKEAIRAARQTVEAREHGADASEPLSAMEAAEARRSILFEGLVLLSDDAASQAAMVVNERLWAVLRRVRDPAGDSGNGRELGSSVVEALNVLHKAARADLAINRSLGGGTPG</sequence>
<evidence type="ECO:0000313" key="1">
    <source>
        <dbReference type="EMBL" id="AOP50645.1"/>
    </source>
</evidence>
<accession>A0A1D7VV60</accession>